<accession>A0A5C5U1T6</accession>
<reference evidence="2 3" key="1">
    <citation type="journal article" date="2008" name="Int. J. Syst. Evol. Microbiol.">
        <title>Luteimonas marina sp. nov., isolated from seawater.</title>
        <authorList>
            <person name="Baik K.S."/>
            <person name="Park S.C."/>
            <person name="Kim M.S."/>
            <person name="Kim E.M."/>
            <person name="Park C."/>
            <person name="Chun J."/>
            <person name="Seong C.N."/>
        </authorList>
    </citation>
    <scope>NUCLEOTIDE SEQUENCE [LARGE SCALE GENOMIC DNA]</scope>
    <source>
        <strain evidence="2 3">FR1330</strain>
    </source>
</reference>
<sequence>MAACGGAPAPEPADLLLTNARVYTVEPARPWAQAVAIRDGRIVAVGDDAELASLRGDNTQVVDLGGRLLLPAFGDAHAHPQFGGISHSRCPLHDGRTLEDYQTLVAACVEASPGDGVVYGVGWEDALFPPNGVPRKEVLDAVSTTRPLIFESVGGHSLWVNSKALEVAGITRDTPDPANGHIDRDPATGEPVGGLQEAAMALAEKLVPPPTAAEREAAIVYTARHFNSLGITSWHDAGIPFGADGASETLDAYRAVRESGRLTARVAVAMTWKNEQGLEQLPDLVRASERAEAMGLVSRSVKFYVDGVIPQKTAYMLEPYAHGGGERGKPHIAAEALEQAAVRLDAQGFQLHAHAIGDGGVREALDAFAAARKANGAAGGRHMISHLNVVDPADQPRFAQLDVAAQFQPLWASHYPYMDLTEQAIGPQRSTYLYPANSILKAGARLAYGADWPVASANPLEGLQVAVTRTNAEDPDSGPLLPDEAVTLEQAVRAYTIDVAYVNRMDDAIGSIAVGKQADLVVLDRNIFEIPTDRIGTTKVLLTLFEGRPVHGDLEMP</sequence>
<dbReference type="CDD" id="cd01300">
    <property type="entry name" value="YtcJ_like"/>
    <property type="match status" value="1"/>
</dbReference>
<keyword evidence="2" id="KW-0378">Hydrolase</keyword>
<feature type="domain" description="Amidohydrolase 3" evidence="1">
    <location>
        <begin position="60"/>
        <end position="551"/>
    </location>
</feature>
<dbReference type="InterPro" id="IPR011059">
    <property type="entry name" value="Metal-dep_hydrolase_composite"/>
</dbReference>
<dbReference type="EMBL" id="VOHK01000005">
    <property type="protein sequence ID" value="TWT19462.1"/>
    <property type="molecule type" value="Genomic_DNA"/>
</dbReference>
<dbReference type="InterPro" id="IPR013108">
    <property type="entry name" value="Amidohydro_3"/>
</dbReference>
<evidence type="ECO:0000313" key="2">
    <source>
        <dbReference type="EMBL" id="TWT19462.1"/>
    </source>
</evidence>
<evidence type="ECO:0000313" key="3">
    <source>
        <dbReference type="Proteomes" id="UP000319980"/>
    </source>
</evidence>
<gene>
    <name evidence="2" type="ORF">FQY83_13700</name>
</gene>
<organism evidence="2 3">
    <name type="scientific">Luteimonas marina</name>
    <dbReference type="NCBI Taxonomy" id="488485"/>
    <lineage>
        <taxon>Bacteria</taxon>
        <taxon>Pseudomonadati</taxon>
        <taxon>Pseudomonadota</taxon>
        <taxon>Gammaproteobacteria</taxon>
        <taxon>Lysobacterales</taxon>
        <taxon>Lysobacteraceae</taxon>
        <taxon>Luteimonas</taxon>
    </lineage>
</organism>
<dbReference type="Gene3D" id="3.20.20.140">
    <property type="entry name" value="Metal-dependent hydrolases"/>
    <property type="match status" value="1"/>
</dbReference>
<dbReference type="InterPro" id="IPR032466">
    <property type="entry name" value="Metal_Hydrolase"/>
</dbReference>
<dbReference type="Gene3D" id="3.10.310.70">
    <property type="match status" value="1"/>
</dbReference>
<dbReference type="OrthoDB" id="9031471at2"/>
<dbReference type="Pfam" id="PF07969">
    <property type="entry name" value="Amidohydro_3"/>
    <property type="match status" value="1"/>
</dbReference>
<name>A0A5C5U1T6_9GAMM</name>
<dbReference type="Gene3D" id="2.30.40.10">
    <property type="entry name" value="Urease, subunit C, domain 1"/>
    <property type="match status" value="1"/>
</dbReference>
<proteinExistence type="predicted"/>
<protein>
    <submittedName>
        <fullName evidence="2">Amidohydrolase</fullName>
    </submittedName>
</protein>
<dbReference type="SUPFAM" id="SSF51338">
    <property type="entry name" value="Composite domain of metallo-dependent hydrolases"/>
    <property type="match status" value="1"/>
</dbReference>
<dbReference type="AlphaFoldDB" id="A0A5C5U1T6"/>
<dbReference type="PANTHER" id="PTHR22642:SF2">
    <property type="entry name" value="PROTEIN LONG AFTER FAR-RED 3"/>
    <property type="match status" value="1"/>
</dbReference>
<dbReference type="InterPro" id="IPR033932">
    <property type="entry name" value="YtcJ-like"/>
</dbReference>
<dbReference type="GO" id="GO:0016810">
    <property type="term" value="F:hydrolase activity, acting on carbon-nitrogen (but not peptide) bonds"/>
    <property type="evidence" value="ECO:0007669"/>
    <property type="project" value="InterPro"/>
</dbReference>
<evidence type="ECO:0000259" key="1">
    <source>
        <dbReference type="Pfam" id="PF07969"/>
    </source>
</evidence>
<keyword evidence="3" id="KW-1185">Reference proteome</keyword>
<comment type="caution">
    <text evidence="2">The sequence shown here is derived from an EMBL/GenBank/DDBJ whole genome shotgun (WGS) entry which is preliminary data.</text>
</comment>
<dbReference type="Proteomes" id="UP000319980">
    <property type="component" value="Unassembled WGS sequence"/>
</dbReference>
<dbReference type="PANTHER" id="PTHR22642">
    <property type="entry name" value="IMIDAZOLONEPROPIONASE"/>
    <property type="match status" value="1"/>
</dbReference>
<dbReference type="SUPFAM" id="SSF51556">
    <property type="entry name" value="Metallo-dependent hydrolases"/>
    <property type="match status" value="1"/>
</dbReference>